<dbReference type="Proteomes" id="UP000507470">
    <property type="component" value="Unassembled WGS sequence"/>
</dbReference>
<protein>
    <submittedName>
        <fullName evidence="2">Uncharacterized protein</fullName>
    </submittedName>
</protein>
<gene>
    <name evidence="2" type="ORF">MCOR_19797</name>
</gene>
<evidence type="ECO:0000313" key="3">
    <source>
        <dbReference type="Proteomes" id="UP000507470"/>
    </source>
</evidence>
<evidence type="ECO:0000313" key="2">
    <source>
        <dbReference type="EMBL" id="CAC5384123.1"/>
    </source>
</evidence>
<accession>A0A6J8BK50</accession>
<evidence type="ECO:0000256" key="1">
    <source>
        <dbReference type="SAM" id="MobiDB-lite"/>
    </source>
</evidence>
<dbReference type="EMBL" id="CACVKT020003486">
    <property type="protein sequence ID" value="CAC5384123.1"/>
    <property type="molecule type" value="Genomic_DNA"/>
</dbReference>
<keyword evidence="3" id="KW-1185">Reference proteome</keyword>
<name>A0A6J8BK50_MYTCO</name>
<organism evidence="2 3">
    <name type="scientific">Mytilus coruscus</name>
    <name type="common">Sea mussel</name>
    <dbReference type="NCBI Taxonomy" id="42192"/>
    <lineage>
        <taxon>Eukaryota</taxon>
        <taxon>Metazoa</taxon>
        <taxon>Spiralia</taxon>
        <taxon>Lophotrochozoa</taxon>
        <taxon>Mollusca</taxon>
        <taxon>Bivalvia</taxon>
        <taxon>Autobranchia</taxon>
        <taxon>Pteriomorphia</taxon>
        <taxon>Mytilida</taxon>
        <taxon>Mytiloidea</taxon>
        <taxon>Mytilidae</taxon>
        <taxon>Mytilinae</taxon>
        <taxon>Mytilus</taxon>
    </lineage>
</organism>
<reference evidence="2 3" key="1">
    <citation type="submission" date="2020-06" db="EMBL/GenBank/DDBJ databases">
        <authorList>
            <person name="Li R."/>
            <person name="Bekaert M."/>
        </authorList>
    </citation>
    <scope>NUCLEOTIDE SEQUENCE [LARGE SCALE GENOMIC DNA]</scope>
    <source>
        <strain evidence="3">wild</strain>
    </source>
</reference>
<dbReference type="AlphaFoldDB" id="A0A6J8BK50"/>
<feature type="region of interest" description="Disordered" evidence="1">
    <location>
        <begin position="214"/>
        <end position="236"/>
    </location>
</feature>
<proteinExistence type="predicted"/>
<sequence length="236" mass="26119">MEISEETLQKKNSIKRKDDSEVRFRFSLLHATTNIPNRIPVMVNISEKGERTCPGLESEFLQLPSMITKNAMVKTRHPLSTSGLTRLTQKNGKTESFDENRKASTSGIATLPPIVNRNDTHINRPLSASGFTKLPPINSSSKTTIMDRPMSSARLSPLLIAHENTANRPLSASGLPKLPPIIDGNIVEMCRPKSSLSGYSLLPPITRYKLDSVEDENVSVEGSDREELELTPNRAE</sequence>
<feature type="compositionally biased region" description="Acidic residues" evidence="1">
    <location>
        <begin position="214"/>
        <end position="229"/>
    </location>
</feature>